<sequence length="151" mass="17089">MEILNGNVGMVNIHDFKFILPVLAVVFVAAEQLDRNDYLLTVALMASASTPENAQEYVAGGSFARLPYTKLSIRSHILDQKWDAEDSDDSDYDSDYTHSFIENNEVHVIFYLDTMLAVLVTTIVNGMETTPLVINRRSLPIWNDVFLRCWG</sequence>
<dbReference type="Proteomes" id="UP000799291">
    <property type="component" value="Unassembled WGS sequence"/>
</dbReference>
<accession>A0A6G1JG34</accession>
<protein>
    <submittedName>
        <fullName evidence="1">Uncharacterized protein</fullName>
    </submittedName>
</protein>
<evidence type="ECO:0000313" key="2">
    <source>
        <dbReference type="Proteomes" id="UP000799291"/>
    </source>
</evidence>
<reference evidence="1" key="1">
    <citation type="journal article" date="2020" name="Stud. Mycol.">
        <title>101 Dothideomycetes genomes: a test case for predicting lifestyles and emergence of pathogens.</title>
        <authorList>
            <person name="Haridas S."/>
            <person name="Albert R."/>
            <person name="Binder M."/>
            <person name="Bloem J."/>
            <person name="Labutti K."/>
            <person name="Salamov A."/>
            <person name="Andreopoulos B."/>
            <person name="Baker S."/>
            <person name="Barry K."/>
            <person name="Bills G."/>
            <person name="Bluhm B."/>
            <person name="Cannon C."/>
            <person name="Castanera R."/>
            <person name="Culley D."/>
            <person name="Daum C."/>
            <person name="Ezra D."/>
            <person name="Gonzalez J."/>
            <person name="Henrissat B."/>
            <person name="Kuo A."/>
            <person name="Liang C."/>
            <person name="Lipzen A."/>
            <person name="Lutzoni F."/>
            <person name="Magnuson J."/>
            <person name="Mondo S."/>
            <person name="Nolan M."/>
            <person name="Ohm R."/>
            <person name="Pangilinan J."/>
            <person name="Park H.-J."/>
            <person name="Ramirez L."/>
            <person name="Alfaro M."/>
            <person name="Sun H."/>
            <person name="Tritt A."/>
            <person name="Yoshinaga Y."/>
            <person name="Zwiers L.-H."/>
            <person name="Turgeon B."/>
            <person name="Goodwin S."/>
            <person name="Spatafora J."/>
            <person name="Crous P."/>
            <person name="Grigoriev I."/>
        </authorList>
    </citation>
    <scope>NUCLEOTIDE SEQUENCE</scope>
    <source>
        <strain evidence="1">CBS 122367</strain>
    </source>
</reference>
<dbReference type="EMBL" id="MU005572">
    <property type="protein sequence ID" value="KAF2689180.1"/>
    <property type="molecule type" value="Genomic_DNA"/>
</dbReference>
<dbReference type="OrthoDB" id="3690848at2759"/>
<keyword evidence="2" id="KW-1185">Reference proteome</keyword>
<gene>
    <name evidence="1" type="ORF">K458DRAFT_383838</name>
</gene>
<name>A0A6G1JG34_9PLEO</name>
<proteinExistence type="predicted"/>
<dbReference type="AlphaFoldDB" id="A0A6G1JG34"/>
<evidence type="ECO:0000313" key="1">
    <source>
        <dbReference type="EMBL" id="KAF2689180.1"/>
    </source>
</evidence>
<organism evidence="1 2">
    <name type="scientific">Lentithecium fluviatile CBS 122367</name>
    <dbReference type="NCBI Taxonomy" id="1168545"/>
    <lineage>
        <taxon>Eukaryota</taxon>
        <taxon>Fungi</taxon>
        <taxon>Dikarya</taxon>
        <taxon>Ascomycota</taxon>
        <taxon>Pezizomycotina</taxon>
        <taxon>Dothideomycetes</taxon>
        <taxon>Pleosporomycetidae</taxon>
        <taxon>Pleosporales</taxon>
        <taxon>Massarineae</taxon>
        <taxon>Lentitheciaceae</taxon>
        <taxon>Lentithecium</taxon>
    </lineage>
</organism>